<accession>A0AAD7ZL33</accession>
<evidence type="ECO:0000313" key="2">
    <source>
        <dbReference type="EMBL" id="KAJ9582680.1"/>
    </source>
</evidence>
<feature type="non-terminal residue" evidence="2">
    <location>
        <position position="1"/>
    </location>
</feature>
<keyword evidence="3" id="KW-1185">Reference proteome</keyword>
<evidence type="ECO:0000313" key="3">
    <source>
        <dbReference type="Proteomes" id="UP001233999"/>
    </source>
</evidence>
<organism evidence="2 3">
    <name type="scientific">Diploptera punctata</name>
    <name type="common">Pacific beetle cockroach</name>
    <dbReference type="NCBI Taxonomy" id="6984"/>
    <lineage>
        <taxon>Eukaryota</taxon>
        <taxon>Metazoa</taxon>
        <taxon>Ecdysozoa</taxon>
        <taxon>Arthropoda</taxon>
        <taxon>Hexapoda</taxon>
        <taxon>Insecta</taxon>
        <taxon>Pterygota</taxon>
        <taxon>Neoptera</taxon>
        <taxon>Polyneoptera</taxon>
        <taxon>Dictyoptera</taxon>
        <taxon>Blattodea</taxon>
        <taxon>Blaberoidea</taxon>
        <taxon>Blaberidae</taxon>
        <taxon>Diplopterinae</taxon>
        <taxon>Diploptera</taxon>
    </lineage>
</organism>
<keyword evidence="1" id="KW-1133">Transmembrane helix</keyword>
<evidence type="ECO:0000256" key="1">
    <source>
        <dbReference type="SAM" id="Phobius"/>
    </source>
</evidence>
<keyword evidence="1" id="KW-0472">Membrane</keyword>
<keyword evidence="1" id="KW-0812">Transmembrane</keyword>
<reference evidence="2" key="2">
    <citation type="submission" date="2023-05" db="EMBL/GenBank/DDBJ databases">
        <authorList>
            <person name="Fouks B."/>
        </authorList>
    </citation>
    <scope>NUCLEOTIDE SEQUENCE</scope>
    <source>
        <strain evidence="2">Stay&amp;Tobe</strain>
        <tissue evidence="2">Testes</tissue>
    </source>
</reference>
<name>A0AAD7ZL33_DIPPU</name>
<dbReference type="Proteomes" id="UP001233999">
    <property type="component" value="Unassembled WGS sequence"/>
</dbReference>
<proteinExistence type="predicted"/>
<sequence length="186" mass="21274">PIPSPKIDKYQLDSITVTGLMIGARDLDRIDRMESGESQCRMQPSVWFLVGTLLLTGVATAMLCGAIMTDHWEHVTWDRGKLKEIRNMTQAKQQWVLEWLLDGKVGRIVYAHSTRIEQDHDQVSVFLIPMHGGIWTLCVSLTDEERHLLLKVGFTQTQCINYLDPDINKGDEGKADWQHMENLKSK</sequence>
<dbReference type="AlphaFoldDB" id="A0AAD7ZL33"/>
<reference evidence="2" key="1">
    <citation type="journal article" date="2023" name="IScience">
        <title>Live-bearing cockroach genome reveals convergent evolutionary mechanisms linked to viviparity in insects and beyond.</title>
        <authorList>
            <person name="Fouks B."/>
            <person name="Harrison M.C."/>
            <person name="Mikhailova A.A."/>
            <person name="Marchal E."/>
            <person name="English S."/>
            <person name="Carruthers M."/>
            <person name="Jennings E.C."/>
            <person name="Chiamaka E.L."/>
            <person name="Frigard R.A."/>
            <person name="Pippel M."/>
            <person name="Attardo G.M."/>
            <person name="Benoit J.B."/>
            <person name="Bornberg-Bauer E."/>
            <person name="Tobe S.S."/>
        </authorList>
    </citation>
    <scope>NUCLEOTIDE SEQUENCE</scope>
    <source>
        <strain evidence="2">Stay&amp;Tobe</strain>
    </source>
</reference>
<feature type="transmembrane region" description="Helical" evidence="1">
    <location>
        <begin position="46"/>
        <end position="69"/>
    </location>
</feature>
<comment type="caution">
    <text evidence="2">The sequence shown here is derived from an EMBL/GenBank/DDBJ whole genome shotgun (WGS) entry which is preliminary data.</text>
</comment>
<gene>
    <name evidence="2" type="ORF">L9F63_022973</name>
</gene>
<dbReference type="EMBL" id="JASPKZ010007767">
    <property type="protein sequence ID" value="KAJ9582680.1"/>
    <property type="molecule type" value="Genomic_DNA"/>
</dbReference>
<feature type="non-terminal residue" evidence="2">
    <location>
        <position position="186"/>
    </location>
</feature>
<protein>
    <submittedName>
        <fullName evidence="2">Uncharacterized protein</fullName>
    </submittedName>
</protein>